<evidence type="ECO:0000313" key="2">
    <source>
        <dbReference type="EMBL" id="AEM38379.1"/>
    </source>
</evidence>
<proteinExistence type="predicted"/>
<dbReference type="AlphaFoldDB" id="G0EGK5"/>
<dbReference type="EMBL" id="CP002838">
    <property type="protein sequence ID" value="AEM38379.1"/>
    <property type="molecule type" value="Genomic_DNA"/>
</dbReference>
<evidence type="ECO:0000313" key="3">
    <source>
        <dbReference type="Proteomes" id="UP000001037"/>
    </source>
</evidence>
<reference evidence="2 3" key="1">
    <citation type="journal article" date="2011" name="Stand. Genomic Sci.">
        <title>Complete genome sequence of the hyperthermophilic chemolithoautotroph Pyrolobus fumarii type strain (1A).</title>
        <authorList>
            <person name="Anderson I."/>
            <person name="Goker M."/>
            <person name="Nolan M."/>
            <person name="Lucas S."/>
            <person name="Hammon N."/>
            <person name="Deshpande S."/>
            <person name="Cheng J.F."/>
            <person name="Tapia R."/>
            <person name="Han C."/>
            <person name="Goodwin L."/>
            <person name="Pitluck S."/>
            <person name="Huntemann M."/>
            <person name="Liolios K."/>
            <person name="Ivanova N."/>
            <person name="Pagani I."/>
            <person name="Mavromatis K."/>
            <person name="Ovchinikova G."/>
            <person name="Pati A."/>
            <person name="Chen A."/>
            <person name="Palaniappan K."/>
            <person name="Land M."/>
            <person name="Hauser L."/>
            <person name="Brambilla E.M."/>
            <person name="Huber H."/>
            <person name="Yasawong M."/>
            <person name="Rohde M."/>
            <person name="Spring S."/>
            <person name="Abt B."/>
            <person name="Sikorski J."/>
            <person name="Wirth R."/>
            <person name="Detter J.C."/>
            <person name="Woyke T."/>
            <person name="Bristow J."/>
            <person name="Eisen J.A."/>
            <person name="Markowitz V."/>
            <person name="Hugenholtz P."/>
            <person name="Kyrpides N.C."/>
            <person name="Klenk H.P."/>
            <person name="Lapidus A."/>
        </authorList>
    </citation>
    <scope>NUCLEOTIDE SEQUENCE [LARGE SCALE GENOMIC DNA]</scope>
    <source>
        <strain evidence="3">DSM 11204 / 1A</strain>
    </source>
</reference>
<keyword evidence="3" id="KW-1185">Reference proteome</keyword>
<dbReference type="HOGENOM" id="CLU_898985_0_0_2"/>
<dbReference type="eggNOG" id="arCOG02670">
    <property type="taxonomic scope" value="Archaea"/>
</dbReference>
<name>G0EGK5_PYRF1</name>
<dbReference type="Proteomes" id="UP000001037">
    <property type="component" value="Chromosome"/>
</dbReference>
<keyword evidence="1" id="KW-0051">Antiviral defense</keyword>
<dbReference type="GO" id="GO:0051607">
    <property type="term" value="P:defense response to virus"/>
    <property type="evidence" value="ECO:0007669"/>
    <property type="project" value="UniProtKB-KW"/>
</dbReference>
<evidence type="ECO:0000256" key="1">
    <source>
        <dbReference type="ARBA" id="ARBA00023118"/>
    </source>
</evidence>
<dbReference type="KEGG" id="pfm:Pyrfu_0508"/>
<dbReference type="InParanoid" id="G0EGK5"/>
<dbReference type="RefSeq" id="WP_014026056.1">
    <property type="nucleotide sequence ID" value="NC_015931.1"/>
</dbReference>
<dbReference type="InterPro" id="IPR053725">
    <property type="entry name" value="CRISPR_Cas5_sf"/>
</dbReference>
<protein>
    <submittedName>
        <fullName evidence="2">CRISPR-associated protein Cas5</fullName>
    </submittedName>
</protein>
<dbReference type="NCBIfam" id="TIGR02593">
    <property type="entry name" value="CRISPR_cas5"/>
    <property type="match status" value="1"/>
</dbReference>
<dbReference type="OrthoDB" id="18727at2157"/>
<organism evidence="2 3">
    <name type="scientific">Pyrolobus fumarii (strain DSM 11204 / 1A)</name>
    <dbReference type="NCBI Taxonomy" id="694429"/>
    <lineage>
        <taxon>Archaea</taxon>
        <taxon>Thermoproteota</taxon>
        <taxon>Thermoprotei</taxon>
        <taxon>Desulfurococcales</taxon>
        <taxon>Pyrodictiaceae</taxon>
        <taxon>Pyrolobus</taxon>
    </lineage>
</organism>
<gene>
    <name evidence="2" type="ordered locus">Pyrfu_0508</name>
</gene>
<sequence>MVLRAAIAVYRVHWGLSSRAWFGSASQPSYLLPPPTTILGALAKTLHDLGLLGTREFIITSIGSGSILTSGAASIIKILGRRWWVSAAWLSPSIRTGILIRYFTGPYQSLKTRREDLPQKLAVHELFAPIKLGYTISPHGRVMVLVASEDGDIDALKTGLQHVSRLGGKESFVDPLAVFEAQLVEEHGVNEIVTPWLTLRECVGNVYGNYVAEKTPVPRDADELICSYSAEPCSKLNPSLTRFNVLREAIHPRYPGWVRVKINTDKCGVYRVESLNSVFPSKREPTIEYILVHTRIVIPRVRDHGKEAG</sequence>
<dbReference type="GeneID" id="11140155"/>
<dbReference type="STRING" id="694429.Pyrfu_0508"/>
<accession>G0EGK5</accession>
<dbReference type="InterPro" id="IPR013422">
    <property type="entry name" value="CRISPR-assoc_prot_Cas5_N"/>
</dbReference>
<dbReference type="Gene3D" id="3.30.70.3120">
    <property type="match status" value="1"/>
</dbReference>